<organism evidence="3 4">
    <name type="scientific">Methylocella tundrae</name>
    <dbReference type="NCBI Taxonomy" id="227605"/>
    <lineage>
        <taxon>Bacteria</taxon>
        <taxon>Pseudomonadati</taxon>
        <taxon>Pseudomonadota</taxon>
        <taxon>Alphaproteobacteria</taxon>
        <taxon>Hyphomicrobiales</taxon>
        <taxon>Beijerinckiaceae</taxon>
        <taxon>Methylocella</taxon>
    </lineage>
</organism>
<dbReference type="Gene3D" id="3.40.50.720">
    <property type="entry name" value="NAD(P)-binding Rossmann-like Domain"/>
    <property type="match status" value="1"/>
</dbReference>
<feature type="compositionally biased region" description="Basic residues" evidence="1">
    <location>
        <begin position="82"/>
        <end position="92"/>
    </location>
</feature>
<dbReference type="GO" id="GO:0006099">
    <property type="term" value="P:tricarboxylic acid cycle"/>
    <property type="evidence" value="ECO:0007669"/>
    <property type="project" value="TreeGrafter"/>
</dbReference>
<proteinExistence type="predicted"/>
<sequence length="135" mass="14600">MSILIDEKSRVLIQGFTGDKGTFHAKEMIECGTNVVGGVTPGKGGSTHLGLPVFNTVKDAVRATGANCSITFVAPAFLRRRDHGGGRRRRRARVLDHGRHSGAGHDARETLSAALSARPPDFAGWAELRRHHQPR</sequence>
<feature type="domain" description="CoA-binding" evidence="2">
    <location>
        <begin position="4"/>
        <end position="87"/>
    </location>
</feature>
<dbReference type="InterPro" id="IPR036291">
    <property type="entry name" value="NAD(P)-bd_dom_sf"/>
</dbReference>
<evidence type="ECO:0000256" key="1">
    <source>
        <dbReference type="SAM" id="MobiDB-lite"/>
    </source>
</evidence>
<dbReference type="Pfam" id="PF02629">
    <property type="entry name" value="CoA_binding"/>
    <property type="match status" value="1"/>
</dbReference>
<reference evidence="3 4" key="1">
    <citation type="submission" date="2019-03" db="EMBL/GenBank/DDBJ databases">
        <authorList>
            <person name="Kox A.R. M."/>
        </authorList>
    </citation>
    <scope>NUCLEOTIDE SEQUENCE [LARGE SCALE GENOMIC DNA]</scope>
    <source>
        <strain evidence="3">MTUNDRAET4 annotated genome</strain>
    </source>
</reference>
<evidence type="ECO:0000313" key="3">
    <source>
        <dbReference type="EMBL" id="VFU10292.1"/>
    </source>
</evidence>
<dbReference type="GO" id="GO:0004776">
    <property type="term" value="F:succinate-CoA ligase (GDP-forming) activity"/>
    <property type="evidence" value="ECO:0007669"/>
    <property type="project" value="TreeGrafter"/>
</dbReference>
<dbReference type="InterPro" id="IPR003781">
    <property type="entry name" value="CoA-bd"/>
</dbReference>
<dbReference type="EMBL" id="LR536450">
    <property type="protein sequence ID" value="VFU10292.1"/>
    <property type="molecule type" value="Genomic_DNA"/>
</dbReference>
<feature type="compositionally biased region" description="Basic and acidic residues" evidence="1">
    <location>
        <begin position="93"/>
        <end position="109"/>
    </location>
</feature>
<dbReference type="SUPFAM" id="SSF51735">
    <property type="entry name" value="NAD(P)-binding Rossmann-fold domains"/>
    <property type="match status" value="1"/>
</dbReference>
<protein>
    <recommendedName>
        <fullName evidence="2">CoA-binding domain-containing protein</fullName>
    </recommendedName>
</protein>
<dbReference type="AlphaFoldDB" id="A0A4V6IN14"/>
<feature type="region of interest" description="Disordered" evidence="1">
    <location>
        <begin position="82"/>
        <end position="111"/>
    </location>
</feature>
<evidence type="ECO:0000259" key="2">
    <source>
        <dbReference type="SMART" id="SM00881"/>
    </source>
</evidence>
<dbReference type="SMART" id="SM00881">
    <property type="entry name" value="CoA_binding"/>
    <property type="match status" value="1"/>
</dbReference>
<evidence type="ECO:0000313" key="4">
    <source>
        <dbReference type="Proteomes" id="UP000294360"/>
    </source>
</evidence>
<dbReference type="KEGG" id="mtun:MTUNDRAET4_3405"/>
<gene>
    <name evidence="3" type="ORF">MTUNDRAET4_3405</name>
</gene>
<name>A0A4V6IN14_METTU</name>
<dbReference type="GO" id="GO:0009361">
    <property type="term" value="C:succinate-CoA ligase complex (ADP-forming)"/>
    <property type="evidence" value="ECO:0007669"/>
    <property type="project" value="TreeGrafter"/>
</dbReference>
<dbReference type="PANTHER" id="PTHR11117">
    <property type="entry name" value="SUCCINYL-COA LIGASE SUBUNIT ALPHA"/>
    <property type="match status" value="1"/>
</dbReference>
<dbReference type="GO" id="GO:0004775">
    <property type="term" value="F:succinate-CoA ligase (ADP-forming) activity"/>
    <property type="evidence" value="ECO:0007669"/>
    <property type="project" value="TreeGrafter"/>
</dbReference>
<dbReference type="PANTHER" id="PTHR11117:SF2">
    <property type="entry name" value="SUCCINATE--COA LIGASE [ADP_GDP-FORMING] SUBUNIT ALPHA, MITOCHONDRIAL"/>
    <property type="match status" value="1"/>
</dbReference>
<dbReference type="Proteomes" id="UP000294360">
    <property type="component" value="Chromosome"/>
</dbReference>
<accession>A0A4V6IN14</accession>